<sequence length="68" mass="7664">MHDIQLIERKGNDLTLEVNDQDGVTVLAEVTLFDDGNFNARVGSHHVAEEVRNDINHFLAENKVTYEG</sequence>
<protein>
    <submittedName>
        <fullName evidence="1">Uncharacterized protein</fullName>
    </submittedName>
</protein>
<evidence type="ECO:0000313" key="2">
    <source>
        <dbReference type="Proteomes" id="UP000031802"/>
    </source>
</evidence>
<reference evidence="1 2" key="2">
    <citation type="journal article" date="2015" name="PLoS ONE">
        <title>Whole-Genome Optical Mapping and Finished Genome Sequence of Sphingobacterium deserti sp. nov., a New Species Isolated from the Western Desert of China.</title>
        <authorList>
            <person name="Teng C."/>
            <person name="Zhou Z."/>
            <person name="Molnar I."/>
            <person name="Li X."/>
            <person name="Tang R."/>
            <person name="Chen M."/>
            <person name="Wang L."/>
            <person name="Su S."/>
            <person name="Zhang W."/>
            <person name="Lin M."/>
        </authorList>
    </citation>
    <scope>NUCLEOTIDE SEQUENCE [LARGE SCALE GENOMIC DNA]</scope>
    <source>
        <strain evidence="2">ACCC05744</strain>
    </source>
</reference>
<dbReference type="EMBL" id="JJMU01000053">
    <property type="protein sequence ID" value="KGE13374.1"/>
    <property type="molecule type" value="Genomic_DNA"/>
</dbReference>
<dbReference type="PATRIC" id="fig|1229276.3.peg.3006"/>
<accession>A0A0B8T665</accession>
<evidence type="ECO:0000313" key="1">
    <source>
        <dbReference type="EMBL" id="KGE13374.1"/>
    </source>
</evidence>
<dbReference type="Proteomes" id="UP000031802">
    <property type="component" value="Unassembled WGS sequence"/>
</dbReference>
<keyword evidence="2" id="KW-1185">Reference proteome</keyword>
<reference evidence="2" key="1">
    <citation type="submission" date="2014-04" db="EMBL/GenBank/DDBJ databases">
        <title>Whole-Genome optical mapping and complete genome sequence of Sphingobacterium deserti sp. nov., a new spaces isolated from desert in the west of China.</title>
        <authorList>
            <person name="Teng C."/>
            <person name="Zhou Z."/>
            <person name="Li X."/>
            <person name="Chen M."/>
            <person name="Lin M."/>
            <person name="Wang L."/>
            <person name="Su S."/>
            <person name="Zhang C."/>
            <person name="Zhang W."/>
        </authorList>
    </citation>
    <scope>NUCLEOTIDE SEQUENCE [LARGE SCALE GENOMIC DNA]</scope>
    <source>
        <strain evidence="2">ACCC05744</strain>
    </source>
</reference>
<gene>
    <name evidence="1" type="ORF">DI53_2905</name>
</gene>
<proteinExistence type="predicted"/>
<comment type="caution">
    <text evidence="1">The sequence shown here is derived from an EMBL/GenBank/DDBJ whole genome shotgun (WGS) entry which is preliminary data.</text>
</comment>
<organism evidence="1 2">
    <name type="scientific">Sphingobacterium deserti</name>
    <dbReference type="NCBI Taxonomy" id="1229276"/>
    <lineage>
        <taxon>Bacteria</taxon>
        <taxon>Pseudomonadati</taxon>
        <taxon>Bacteroidota</taxon>
        <taxon>Sphingobacteriia</taxon>
        <taxon>Sphingobacteriales</taxon>
        <taxon>Sphingobacteriaceae</taxon>
        <taxon>Sphingobacterium</taxon>
    </lineage>
</organism>
<dbReference type="AlphaFoldDB" id="A0A0B8T665"/>
<name>A0A0B8T665_9SPHI</name>
<dbReference type="RefSeq" id="WP_131555289.1">
    <property type="nucleotide sequence ID" value="NZ_JJMU01000053.1"/>
</dbReference>